<dbReference type="InterPro" id="IPR005162">
    <property type="entry name" value="Retrotrans_gag_dom"/>
</dbReference>
<keyword evidence="4" id="KW-1185">Reference proteome</keyword>
<feature type="compositionally biased region" description="Polar residues" evidence="1">
    <location>
        <begin position="437"/>
        <end position="447"/>
    </location>
</feature>
<feature type="compositionally biased region" description="Basic and acidic residues" evidence="1">
    <location>
        <begin position="302"/>
        <end position="343"/>
    </location>
</feature>
<feature type="region of interest" description="Disordered" evidence="1">
    <location>
        <begin position="401"/>
        <end position="475"/>
    </location>
</feature>
<dbReference type="EMBL" id="OZ034818">
    <property type="protein sequence ID" value="CAL1389193.1"/>
    <property type="molecule type" value="Genomic_DNA"/>
</dbReference>
<dbReference type="PANTHER" id="PTHR33223:SF10">
    <property type="entry name" value="AMINOTRANSFERASE-LIKE PLANT MOBILE DOMAIN-CONTAINING PROTEIN"/>
    <property type="match status" value="1"/>
</dbReference>
<evidence type="ECO:0000313" key="3">
    <source>
        <dbReference type="EMBL" id="CAL1389193.1"/>
    </source>
</evidence>
<dbReference type="Pfam" id="PF03732">
    <property type="entry name" value="Retrotrans_gag"/>
    <property type="match status" value="1"/>
</dbReference>
<sequence length="475" mass="54351">MTKNNTLRGLSPRVEDESELEEVVKSQGLQIANMQDSLSQILQLLKTREDPTEGLKGELRKDKQKTALVLDIPTRTEGGGQEVEDVDLGFLEEHLRSTYGKRKSPTVLQIPLSRELFKTPVPPNFSSLGLPTYSGTSDPADLLCAFMLKMQLINASDSDLCRAFPVTFSGQCRTWYTSLQEGIIENFEQFAMLFSTKFASQRRRKLTVSALINCRQKKEESLAEFYDRWNAIACEIQGGSSVVAAGNLRISTTSIELKRTLIKKEAALTSWSDLDQLVRRAILLEEALVTDDRNQQSRTRPKPQECGDTRRGRRSPERRNYRNRYSERDGKREVFSTDRERGRERRRGGRKSEASSAQEPQDGKKWCDWHQMTTHDTAECREIKGSLRYLAPGDLRSCLKTRRPHRELSQEMREDSISPEVDKARRSRKERSRTPQRNKAASPQIQSPVYRPPRNDEDGMEIITIAGGRKRPRTE</sequence>
<gene>
    <name evidence="3" type="ORF">LTRI10_LOCUS30071</name>
</gene>
<name>A0AAV2ET86_9ROSI</name>
<organism evidence="3 4">
    <name type="scientific">Linum trigynum</name>
    <dbReference type="NCBI Taxonomy" id="586398"/>
    <lineage>
        <taxon>Eukaryota</taxon>
        <taxon>Viridiplantae</taxon>
        <taxon>Streptophyta</taxon>
        <taxon>Embryophyta</taxon>
        <taxon>Tracheophyta</taxon>
        <taxon>Spermatophyta</taxon>
        <taxon>Magnoliopsida</taxon>
        <taxon>eudicotyledons</taxon>
        <taxon>Gunneridae</taxon>
        <taxon>Pentapetalae</taxon>
        <taxon>rosids</taxon>
        <taxon>fabids</taxon>
        <taxon>Malpighiales</taxon>
        <taxon>Linaceae</taxon>
        <taxon>Linum</taxon>
    </lineage>
</organism>
<proteinExistence type="predicted"/>
<evidence type="ECO:0000259" key="2">
    <source>
        <dbReference type="Pfam" id="PF03732"/>
    </source>
</evidence>
<evidence type="ECO:0000256" key="1">
    <source>
        <dbReference type="SAM" id="MobiDB-lite"/>
    </source>
</evidence>
<protein>
    <recommendedName>
        <fullName evidence="2">Retrotransposon gag domain-containing protein</fullName>
    </recommendedName>
</protein>
<feature type="domain" description="Retrotransposon gag" evidence="2">
    <location>
        <begin position="163"/>
        <end position="237"/>
    </location>
</feature>
<feature type="region of interest" description="Disordered" evidence="1">
    <location>
        <begin position="291"/>
        <end position="368"/>
    </location>
</feature>
<reference evidence="3 4" key="1">
    <citation type="submission" date="2024-04" db="EMBL/GenBank/DDBJ databases">
        <authorList>
            <person name="Fracassetti M."/>
        </authorList>
    </citation>
    <scope>NUCLEOTIDE SEQUENCE [LARGE SCALE GENOMIC DNA]</scope>
</reference>
<feature type="compositionally biased region" description="Basic residues" evidence="1">
    <location>
        <begin position="425"/>
        <end position="436"/>
    </location>
</feature>
<feature type="compositionally biased region" description="Basic and acidic residues" evidence="1">
    <location>
        <begin position="406"/>
        <end position="424"/>
    </location>
</feature>
<evidence type="ECO:0000313" key="4">
    <source>
        <dbReference type="Proteomes" id="UP001497516"/>
    </source>
</evidence>
<accession>A0AAV2ET86</accession>
<dbReference type="PANTHER" id="PTHR33223">
    <property type="entry name" value="CCHC-TYPE DOMAIN-CONTAINING PROTEIN"/>
    <property type="match status" value="1"/>
</dbReference>
<dbReference type="AlphaFoldDB" id="A0AAV2ET86"/>
<dbReference type="Proteomes" id="UP001497516">
    <property type="component" value="Chromosome 5"/>
</dbReference>